<accession>A0A378VJZ1</accession>
<dbReference type="PANTHER" id="PTHR30041:SF8">
    <property type="entry name" value="PROTEIN YFFB"/>
    <property type="match status" value="1"/>
</dbReference>
<dbReference type="InterPro" id="IPR006660">
    <property type="entry name" value="Arsenate_reductase-like"/>
</dbReference>
<dbReference type="NCBIfam" id="TIGR01617">
    <property type="entry name" value="arsC_related"/>
    <property type="match status" value="1"/>
</dbReference>
<comment type="similarity">
    <text evidence="1 2">Belongs to the ArsC family.</text>
</comment>
<dbReference type="Pfam" id="PF03960">
    <property type="entry name" value="ArsC"/>
    <property type="match status" value="1"/>
</dbReference>
<dbReference type="InterPro" id="IPR036249">
    <property type="entry name" value="Thioredoxin-like_sf"/>
</dbReference>
<dbReference type="PROSITE" id="PS51353">
    <property type="entry name" value="ARSC"/>
    <property type="match status" value="1"/>
</dbReference>
<dbReference type="InterPro" id="IPR006504">
    <property type="entry name" value="Tscrpt_reg_Spx/MgsR"/>
</dbReference>
<evidence type="ECO:0000256" key="1">
    <source>
        <dbReference type="ARBA" id="ARBA00007198"/>
    </source>
</evidence>
<proteinExistence type="inferred from homology"/>
<gene>
    <name evidence="3" type="primary">yffB</name>
    <name evidence="3" type="ORF">NCTC10616_00755</name>
</gene>
<dbReference type="PANTHER" id="PTHR30041">
    <property type="entry name" value="ARSENATE REDUCTASE"/>
    <property type="match status" value="1"/>
</dbReference>
<evidence type="ECO:0000313" key="4">
    <source>
        <dbReference type="Proteomes" id="UP000254193"/>
    </source>
</evidence>
<keyword evidence="4" id="KW-1185">Reference proteome</keyword>
<sequence length="139" mass="15847">MGKFSDTYSKISVLLFQAKGFQMIILHGIPNCDTVKKAKNRLAGYGLEFEFRDFKKRMPSEAEICSWLEQVPLETLLNKRGTSWRKLDAETQQKALSSTAEAVKLMSEMPSLIKRPVLECGGRVYAGFSEESYREIFKP</sequence>
<reference evidence="3 4" key="1">
    <citation type="submission" date="2018-06" db="EMBL/GenBank/DDBJ databases">
        <authorList>
            <consortium name="Pathogen Informatics"/>
            <person name="Doyle S."/>
        </authorList>
    </citation>
    <scope>NUCLEOTIDE SEQUENCE [LARGE SCALE GENOMIC DNA]</scope>
    <source>
        <strain evidence="3 4">NCTC10616</strain>
    </source>
</reference>
<dbReference type="Gene3D" id="3.40.30.10">
    <property type="entry name" value="Glutaredoxin"/>
    <property type="match status" value="1"/>
</dbReference>
<name>A0A378VJZ1_NEILA</name>
<protein>
    <submittedName>
        <fullName evidence="3">ArsC family protein</fullName>
    </submittedName>
</protein>
<dbReference type="AlphaFoldDB" id="A0A378VJZ1"/>
<dbReference type="SUPFAM" id="SSF52833">
    <property type="entry name" value="Thioredoxin-like"/>
    <property type="match status" value="1"/>
</dbReference>
<organism evidence="3 4">
    <name type="scientific">Neisseria lactamica</name>
    <dbReference type="NCBI Taxonomy" id="486"/>
    <lineage>
        <taxon>Bacteria</taxon>
        <taxon>Pseudomonadati</taxon>
        <taxon>Pseudomonadota</taxon>
        <taxon>Betaproteobacteria</taxon>
        <taxon>Neisseriales</taxon>
        <taxon>Neisseriaceae</taxon>
        <taxon>Neisseria</taxon>
    </lineage>
</organism>
<dbReference type="EMBL" id="UGRO01000002">
    <property type="protein sequence ID" value="SUA17094.1"/>
    <property type="molecule type" value="Genomic_DNA"/>
</dbReference>
<dbReference type="Proteomes" id="UP000254193">
    <property type="component" value="Unassembled WGS sequence"/>
</dbReference>
<evidence type="ECO:0000313" key="3">
    <source>
        <dbReference type="EMBL" id="SUA17094.1"/>
    </source>
</evidence>
<evidence type="ECO:0000256" key="2">
    <source>
        <dbReference type="PROSITE-ProRule" id="PRU01282"/>
    </source>
</evidence>
<dbReference type="CDD" id="cd03035">
    <property type="entry name" value="ArsC_Yffb"/>
    <property type="match status" value="1"/>
</dbReference>